<dbReference type="AlphaFoldDB" id="A0A0N5AJT0"/>
<dbReference type="Proteomes" id="UP000046393">
    <property type="component" value="Unplaced"/>
</dbReference>
<dbReference type="InterPro" id="IPR011990">
    <property type="entry name" value="TPR-like_helical_dom_sf"/>
</dbReference>
<protein>
    <submittedName>
        <fullName evidence="2">TPR_REGION domain-containing protein</fullName>
    </submittedName>
</protein>
<organism evidence="1 2">
    <name type="scientific">Syphacia muris</name>
    <dbReference type="NCBI Taxonomy" id="451379"/>
    <lineage>
        <taxon>Eukaryota</taxon>
        <taxon>Metazoa</taxon>
        <taxon>Ecdysozoa</taxon>
        <taxon>Nematoda</taxon>
        <taxon>Chromadorea</taxon>
        <taxon>Rhabditida</taxon>
        <taxon>Spirurina</taxon>
        <taxon>Oxyuridomorpha</taxon>
        <taxon>Oxyuroidea</taxon>
        <taxon>Oxyuridae</taxon>
        <taxon>Syphacia</taxon>
    </lineage>
</organism>
<evidence type="ECO:0000313" key="2">
    <source>
        <dbReference type="WBParaSite" id="SMUV_0000472601-mRNA-1"/>
    </source>
</evidence>
<dbReference type="PANTHER" id="PTHR10098:SF108">
    <property type="entry name" value="TETRATRICOPEPTIDE REPEAT PROTEIN 28"/>
    <property type="match status" value="1"/>
</dbReference>
<sequence>MRSISQLESAYRNIGDYAKLIEVLEQQLQIHPEINDQNQEFKVKIHQKIGEYALKIGKFELALQHIDSVLQMPTIKTGLLFGVLSKCYLMVKQYGNARKCSNNELKLGITLKCKKLQLDALKNLSTAYNCVNDQQNALAILVQCDRLVPSNKIAKKLAIKLSVAKQYELCGQADQACKILKQRLSIAERSGSVSLQIDAHSMLNRFYRRTNSAKHRKYHFVLENKLYKCCTLDEKKLLVLEDRADFQADCKSYEKAVTIYEQCLMIYQENGNMPQEAEICEKLGNLHLEIYEKAESLRYFQQSLVVYQQLKQVESMMRVYKAIGNVYIRMHKPFSALNCFRYYASAASLLNDNSAKLDALTRIGLTLLSTNEYLKAKKVFLKALNCAKTIKCAAEVSTLQGYVVYCTVAADPQTCPSNFYQQLACVDRINDAYGQCEILRHIIKKECIKSSLDWILRLNNIRITLSRNGTVQLQTQVLKEAVITAIKLKRNTVAEEYLKQCLFLSTQLEFNESDKILRFVANVYKRYEQCLKTVTELQQQNARCFINALAFCSNMKKLKQQISVVQQALSTESPLADTSEAPLPSFDTNTTGFYQIMDATNSYKWTSENFCQINETARIHWLMAHNDIAKALQLIDDLSAENPSVECVANLDKAICLFLLDNYEACAEFLKQKRNNFSNNTLDSGDDCFISLLSLPYTHRQICHLMVAIELLSLINSGYEVIDTLVFLEAYRWSSYNWSNKCLTEKQITAKELENSIHLLRSAALYQFQVGKYQILWKINDGIVLNAL</sequence>
<dbReference type="SUPFAM" id="SSF48452">
    <property type="entry name" value="TPR-like"/>
    <property type="match status" value="2"/>
</dbReference>
<dbReference type="SMART" id="SM00028">
    <property type="entry name" value="TPR"/>
    <property type="match status" value="6"/>
</dbReference>
<evidence type="ECO:0000313" key="1">
    <source>
        <dbReference type="Proteomes" id="UP000046393"/>
    </source>
</evidence>
<reference evidence="2" key="1">
    <citation type="submission" date="2017-02" db="UniProtKB">
        <authorList>
            <consortium name="WormBaseParasite"/>
        </authorList>
    </citation>
    <scope>IDENTIFICATION</scope>
</reference>
<accession>A0A0N5AJT0</accession>
<name>A0A0N5AJT0_9BILA</name>
<dbReference type="PANTHER" id="PTHR10098">
    <property type="entry name" value="RAPSYN-RELATED"/>
    <property type="match status" value="1"/>
</dbReference>
<dbReference type="STRING" id="451379.A0A0N5AJT0"/>
<dbReference type="Pfam" id="PF13181">
    <property type="entry name" value="TPR_8"/>
    <property type="match status" value="1"/>
</dbReference>
<dbReference type="Gene3D" id="1.25.40.10">
    <property type="entry name" value="Tetratricopeptide repeat domain"/>
    <property type="match status" value="2"/>
</dbReference>
<dbReference type="InterPro" id="IPR019734">
    <property type="entry name" value="TPR_rpt"/>
</dbReference>
<dbReference type="WBParaSite" id="SMUV_0000472601-mRNA-1">
    <property type="protein sequence ID" value="SMUV_0000472601-mRNA-1"/>
    <property type="gene ID" value="SMUV_0000472601"/>
</dbReference>
<keyword evidence="1" id="KW-1185">Reference proteome</keyword>
<dbReference type="Pfam" id="PF13176">
    <property type="entry name" value="TPR_7"/>
    <property type="match status" value="1"/>
</dbReference>
<proteinExistence type="predicted"/>